<organism evidence="1 2">
    <name type="scientific">Moheibacter sediminis</name>
    <dbReference type="NCBI Taxonomy" id="1434700"/>
    <lineage>
        <taxon>Bacteria</taxon>
        <taxon>Pseudomonadati</taxon>
        <taxon>Bacteroidota</taxon>
        <taxon>Flavobacteriia</taxon>
        <taxon>Flavobacteriales</taxon>
        <taxon>Weeksellaceae</taxon>
        <taxon>Moheibacter</taxon>
    </lineage>
</organism>
<evidence type="ECO:0000313" key="1">
    <source>
        <dbReference type="EMBL" id="SMC34445.1"/>
    </source>
</evidence>
<dbReference type="AlphaFoldDB" id="A0A1W1YE63"/>
<dbReference type="EMBL" id="FWXS01000001">
    <property type="protein sequence ID" value="SMC34445.1"/>
    <property type="molecule type" value="Genomic_DNA"/>
</dbReference>
<name>A0A1W1YE63_9FLAO</name>
<proteinExistence type="predicted"/>
<dbReference type="Proteomes" id="UP000192393">
    <property type="component" value="Unassembled WGS sequence"/>
</dbReference>
<protein>
    <submittedName>
        <fullName evidence="1">Uncharacterized protein</fullName>
    </submittedName>
</protein>
<sequence length="36" mass="4184">MPATKVPALLFYASFNEFYVILPIQNGKNSRQYQFS</sequence>
<reference evidence="1 2" key="1">
    <citation type="submission" date="2017-04" db="EMBL/GenBank/DDBJ databases">
        <authorList>
            <person name="Afonso C.L."/>
            <person name="Miller P.J."/>
            <person name="Scott M.A."/>
            <person name="Spackman E."/>
            <person name="Goraichik I."/>
            <person name="Dimitrov K.M."/>
            <person name="Suarez D.L."/>
            <person name="Swayne D.E."/>
        </authorList>
    </citation>
    <scope>NUCLEOTIDE SEQUENCE [LARGE SCALE GENOMIC DNA]</scope>
    <source>
        <strain evidence="1 2">CGMCC 1.12708</strain>
    </source>
</reference>
<evidence type="ECO:0000313" key="2">
    <source>
        <dbReference type="Proteomes" id="UP000192393"/>
    </source>
</evidence>
<accession>A0A1W1YE63</accession>
<gene>
    <name evidence="1" type="ORF">SAMN06296427_101286</name>
</gene>
<keyword evidence="2" id="KW-1185">Reference proteome</keyword>